<dbReference type="Proteomes" id="UP000589626">
    <property type="component" value="Unassembled WGS sequence"/>
</dbReference>
<evidence type="ECO:0000313" key="2">
    <source>
        <dbReference type="Proteomes" id="UP000589626"/>
    </source>
</evidence>
<evidence type="ECO:0000313" key="1">
    <source>
        <dbReference type="EMBL" id="MBB3043530.1"/>
    </source>
</evidence>
<dbReference type="RefSeq" id="WP_183593339.1">
    <property type="nucleotide sequence ID" value="NZ_JACHWR010000002.1"/>
</dbReference>
<organism evidence="1 2">
    <name type="scientific">Nocardioides soli</name>
    <dbReference type="NCBI Taxonomy" id="1036020"/>
    <lineage>
        <taxon>Bacteria</taxon>
        <taxon>Bacillati</taxon>
        <taxon>Actinomycetota</taxon>
        <taxon>Actinomycetes</taxon>
        <taxon>Propionibacteriales</taxon>
        <taxon>Nocardioidaceae</taxon>
        <taxon>Nocardioides</taxon>
    </lineage>
</organism>
<dbReference type="AlphaFoldDB" id="A0A7W4VXJ7"/>
<gene>
    <name evidence="1" type="ORF">FHU40_003348</name>
</gene>
<dbReference type="EMBL" id="JACHWR010000002">
    <property type="protein sequence ID" value="MBB3043530.1"/>
    <property type="molecule type" value="Genomic_DNA"/>
</dbReference>
<sequence>MTEREYEPEIVEAVQQVANRYGVGGLEDLIDLAQQELVVARSALEELSAGDD</sequence>
<reference evidence="1 2" key="1">
    <citation type="submission" date="2020-08" db="EMBL/GenBank/DDBJ databases">
        <title>Sequencing the genomes of 1000 actinobacteria strains.</title>
        <authorList>
            <person name="Klenk H.-P."/>
        </authorList>
    </citation>
    <scope>NUCLEOTIDE SEQUENCE [LARGE SCALE GENOMIC DNA]</scope>
    <source>
        <strain evidence="1 2">DSM 105498</strain>
    </source>
</reference>
<keyword evidence="2" id="KW-1185">Reference proteome</keyword>
<comment type="caution">
    <text evidence="1">The sequence shown here is derived from an EMBL/GenBank/DDBJ whole genome shotgun (WGS) entry which is preliminary data.</text>
</comment>
<name>A0A7W4VXJ7_9ACTN</name>
<protein>
    <submittedName>
        <fullName evidence="1">Uncharacterized protein</fullName>
    </submittedName>
</protein>
<proteinExistence type="predicted"/>
<accession>A0A7W4VXJ7</accession>